<evidence type="ECO:0000313" key="2">
    <source>
        <dbReference type="Proteomes" id="UP000552560"/>
    </source>
</evidence>
<gene>
    <name evidence="1" type="ORF">HBO43_18065</name>
</gene>
<dbReference type="AlphaFoldDB" id="A0A7Y1F473"/>
<sequence length="110" mass="12144">MNINVSNFRQAVSKVRRSAGLVDELRGAQTELREPQPMPISNPEVLALIYTGANVIVDSSFFSALQRNSQAIAARDSKTKITFRNATMIDHLERLAQSKSAPGAVYFDFS</sequence>
<dbReference type="Proteomes" id="UP000552560">
    <property type="component" value="Unassembled WGS sequence"/>
</dbReference>
<accession>A0A7Y1F473</accession>
<comment type="caution">
    <text evidence="1">The sequence shown here is derived from an EMBL/GenBank/DDBJ whole genome shotgun (WGS) entry which is preliminary data.</text>
</comment>
<organism evidence="1 2">
    <name type="scientific">Pseudomonas veronii</name>
    <dbReference type="NCBI Taxonomy" id="76761"/>
    <lineage>
        <taxon>Bacteria</taxon>
        <taxon>Pseudomonadati</taxon>
        <taxon>Pseudomonadota</taxon>
        <taxon>Gammaproteobacteria</taxon>
        <taxon>Pseudomonadales</taxon>
        <taxon>Pseudomonadaceae</taxon>
        <taxon>Pseudomonas</taxon>
    </lineage>
</organism>
<proteinExistence type="predicted"/>
<protein>
    <submittedName>
        <fullName evidence="1">Uncharacterized protein</fullName>
    </submittedName>
</protein>
<dbReference type="OrthoDB" id="5491415at2"/>
<dbReference type="RefSeq" id="WP_143041279.1">
    <property type="nucleotide sequence ID" value="NZ_CP129402.1"/>
</dbReference>
<dbReference type="EMBL" id="JAAQWE010000017">
    <property type="protein sequence ID" value="NMX98511.1"/>
    <property type="molecule type" value="Genomic_DNA"/>
</dbReference>
<name>A0A7Y1F473_PSEVE</name>
<reference evidence="1 2" key="1">
    <citation type="journal article" date="2020" name="Front. Microbiol.">
        <title>Genetic Organization of the aprX-lipA2 Operon Affects the Proteolytic Potential of Pseudomonas Species in Milk.</title>
        <authorList>
            <person name="Maier C."/>
            <person name="Huptas C."/>
            <person name="von Neubeck M."/>
            <person name="Scherer S."/>
            <person name="Wenning M."/>
            <person name="Lucking G."/>
        </authorList>
    </citation>
    <scope>NUCLEOTIDE SEQUENCE [LARGE SCALE GENOMIC DNA]</scope>
    <source>
        <strain evidence="1 2">WS 4671</strain>
    </source>
</reference>
<evidence type="ECO:0000313" key="1">
    <source>
        <dbReference type="EMBL" id="NMX98511.1"/>
    </source>
</evidence>